<dbReference type="RefSeq" id="WP_258855740.1">
    <property type="nucleotide sequence ID" value="NZ_JANUGV010000001.1"/>
</dbReference>
<keyword evidence="6" id="KW-1185">Reference proteome</keyword>
<dbReference type="SUPFAM" id="SSF111369">
    <property type="entry name" value="HlyD-like secretion proteins"/>
    <property type="match status" value="1"/>
</dbReference>
<comment type="caution">
    <text evidence="5">The sequence shown here is derived from an EMBL/GenBank/DDBJ whole genome shotgun (WGS) entry which is preliminary data.</text>
</comment>
<evidence type="ECO:0000259" key="4">
    <source>
        <dbReference type="Pfam" id="PF25975"/>
    </source>
</evidence>
<evidence type="ECO:0000256" key="1">
    <source>
        <dbReference type="ARBA" id="ARBA00022448"/>
    </source>
</evidence>
<keyword evidence="2" id="KW-0732">Signal</keyword>
<dbReference type="Gene3D" id="2.40.30.170">
    <property type="match status" value="1"/>
</dbReference>
<accession>A0ABT2BHT3</accession>
<organism evidence="5 6">
    <name type="scientific">Massilia solisilvae</name>
    <dbReference type="NCBI Taxonomy" id="1811225"/>
    <lineage>
        <taxon>Bacteria</taxon>
        <taxon>Pseudomonadati</taxon>
        <taxon>Pseudomonadota</taxon>
        <taxon>Betaproteobacteria</taxon>
        <taxon>Burkholderiales</taxon>
        <taxon>Oxalobacteraceae</taxon>
        <taxon>Telluria group</taxon>
        <taxon>Massilia</taxon>
    </lineage>
</organism>
<feature type="domain" description="CzcB-like C-terminal circularly permuted SH3-like" evidence="4">
    <location>
        <begin position="299"/>
        <end position="357"/>
    </location>
</feature>
<name>A0ABT2BHT3_9BURK</name>
<dbReference type="Pfam" id="PF25975">
    <property type="entry name" value="CzcB_C"/>
    <property type="match status" value="1"/>
</dbReference>
<dbReference type="Gene3D" id="1.10.287.470">
    <property type="entry name" value="Helix hairpin bin"/>
    <property type="match status" value="1"/>
</dbReference>
<dbReference type="InterPro" id="IPR051909">
    <property type="entry name" value="MFP_Cation_Efflux"/>
</dbReference>
<sequence length="367" mass="37228">MKNPVSLFLATTLAWCPVAFAAQPGAAIPVSAQQMQALGITVQPLKRGATSGEATVPARVVLPPGGELVASAPVSGLAVQVYVQPNQAVAKGAALVRVASPELGSLQLNLMQAASRAALAQRTVERERALFGEGIVAQRRLQEAEAAQAEARAALSQARSALRLAGMAPGAIERVAAGGKPDDSITVAAAASGVVTKVEVRPGQRVDASTALVGLARLDRLVLEIEVPAADAAHWPAGAQVGIQGRKARAVVKGTSPLVSAQTQTTTVRAEVAGGADVRPGELVAVQVPQGAAGNGWDVPLAAVAHVGKQGYVFVRTSSGFEARPVSELGRAGQQVRVAGALKEGDALAVSGVVALKGEWQRANGGQ</sequence>
<dbReference type="InterPro" id="IPR058649">
    <property type="entry name" value="CzcB_C"/>
</dbReference>
<evidence type="ECO:0000313" key="6">
    <source>
        <dbReference type="Proteomes" id="UP001205861"/>
    </source>
</evidence>
<reference evidence="5 6" key="1">
    <citation type="submission" date="2022-08" db="EMBL/GenBank/DDBJ databases">
        <title>Reclassification of Massilia species as members of the genera Telluria, Duganella, Pseudoduganella, Mokoshia gen. nov. and Zemynaea gen. nov. using orthogonal and non-orthogonal genome-based approaches.</title>
        <authorList>
            <person name="Bowman J.P."/>
        </authorList>
    </citation>
    <scope>NUCLEOTIDE SEQUENCE [LARGE SCALE GENOMIC DNA]</scope>
    <source>
        <strain evidence="5 6">JCM 31607</strain>
    </source>
</reference>
<proteinExistence type="predicted"/>
<dbReference type="EMBL" id="JANUGV010000001">
    <property type="protein sequence ID" value="MCS0608067.1"/>
    <property type="molecule type" value="Genomic_DNA"/>
</dbReference>
<evidence type="ECO:0000259" key="3">
    <source>
        <dbReference type="Pfam" id="PF25919"/>
    </source>
</evidence>
<feature type="domain" description="CusB-like barrel-sandwich hybrid" evidence="3">
    <location>
        <begin position="72"/>
        <end position="213"/>
    </location>
</feature>
<dbReference type="InterPro" id="IPR058790">
    <property type="entry name" value="BSH_CusB"/>
</dbReference>
<evidence type="ECO:0000256" key="2">
    <source>
        <dbReference type="SAM" id="SignalP"/>
    </source>
</evidence>
<feature type="signal peptide" evidence="2">
    <location>
        <begin position="1"/>
        <end position="21"/>
    </location>
</feature>
<dbReference type="Pfam" id="PF25919">
    <property type="entry name" value="BSH_CusB"/>
    <property type="match status" value="1"/>
</dbReference>
<dbReference type="PANTHER" id="PTHR30097:SF4">
    <property type="entry name" value="SLR6042 PROTEIN"/>
    <property type="match status" value="1"/>
</dbReference>
<keyword evidence="1" id="KW-0813">Transport</keyword>
<evidence type="ECO:0000313" key="5">
    <source>
        <dbReference type="EMBL" id="MCS0608067.1"/>
    </source>
</evidence>
<gene>
    <name evidence="5" type="ORF">NX773_07815</name>
</gene>
<dbReference type="PANTHER" id="PTHR30097">
    <property type="entry name" value="CATION EFFLUX SYSTEM PROTEIN CUSB"/>
    <property type="match status" value="1"/>
</dbReference>
<protein>
    <submittedName>
        <fullName evidence="5">Efflux RND transporter periplasmic adaptor subunit</fullName>
    </submittedName>
</protein>
<dbReference type="Proteomes" id="UP001205861">
    <property type="component" value="Unassembled WGS sequence"/>
</dbReference>
<dbReference type="Gene3D" id="2.40.420.20">
    <property type="match status" value="1"/>
</dbReference>
<dbReference type="Gene3D" id="2.40.50.100">
    <property type="match status" value="1"/>
</dbReference>
<feature type="chain" id="PRO_5045367004" evidence="2">
    <location>
        <begin position="22"/>
        <end position="367"/>
    </location>
</feature>